<evidence type="ECO:0000256" key="2">
    <source>
        <dbReference type="ARBA" id="ARBA00009810"/>
    </source>
</evidence>
<dbReference type="Gene3D" id="2.170.130.10">
    <property type="entry name" value="TonB-dependent receptor, plug domain"/>
    <property type="match status" value="1"/>
</dbReference>
<feature type="domain" description="TonB-dependent receptor plug" evidence="18">
    <location>
        <begin position="68"/>
        <end position="169"/>
    </location>
</feature>
<keyword evidence="8" id="KW-0408">Iron</keyword>
<evidence type="ECO:0000256" key="9">
    <source>
        <dbReference type="ARBA" id="ARBA00023065"/>
    </source>
</evidence>
<evidence type="ECO:0000256" key="6">
    <source>
        <dbReference type="ARBA" id="ARBA00022692"/>
    </source>
</evidence>
<dbReference type="SUPFAM" id="SSF56935">
    <property type="entry name" value="Porins"/>
    <property type="match status" value="1"/>
</dbReference>
<dbReference type="InterPro" id="IPR000531">
    <property type="entry name" value="Beta-barrel_TonB"/>
</dbReference>
<protein>
    <submittedName>
        <fullName evidence="19">TonB-dependent siderophore receptor</fullName>
    </submittedName>
</protein>
<keyword evidence="7 16" id="KW-0732">Signal</keyword>
<keyword evidence="13 14" id="KW-0998">Cell outer membrane</keyword>
<accession>A0A4U0ZDH1</accession>
<evidence type="ECO:0000256" key="8">
    <source>
        <dbReference type="ARBA" id="ARBA00023004"/>
    </source>
</evidence>
<keyword evidence="6 14" id="KW-0812">Transmembrane</keyword>
<evidence type="ECO:0000256" key="1">
    <source>
        <dbReference type="ARBA" id="ARBA00004571"/>
    </source>
</evidence>
<dbReference type="InterPro" id="IPR010105">
    <property type="entry name" value="TonB_sidphr_rcpt"/>
</dbReference>
<comment type="caution">
    <text evidence="19">The sequence shown here is derived from an EMBL/GenBank/DDBJ whole genome shotgun (WGS) entry which is preliminary data.</text>
</comment>
<dbReference type="EMBL" id="SWCO01000008">
    <property type="protein sequence ID" value="TKB02368.1"/>
    <property type="molecule type" value="Genomic_DNA"/>
</dbReference>
<dbReference type="PANTHER" id="PTHR32552">
    <property type="entry name" value="FERRICHROME IRON RECEPTOR-RELATED"/>
    <property type="match status" value="1"/>
</dbReference>
<evidence type="ECO:0000256" key="12">
    <source>
        <dbReference type="ARBA" id="ARBA00023170"/>
    </source>
</evidence>
<keyword evidence="5" id="KW-0410">Iron transport</keyword>
<proteinExistence type="inferred from homology"/>
<dbReference type="PROSITE" id="PS52016">
    <property type="entry name" value="TONB_DEPENDENT_REC_3"/>
    <property type="match status" value="1"/>
</dbReference>
<comment type="similarity">
    <text evidence="2 14 15">Belongs to the TonB-dependent receptor family.</text>
</comment>
<dbReference type="GO" id="GO:0038023">
    <property type="term" value="F:signaling receptor activity"/>
    <property type="evidence" value="ECO:0007669"/>
    <property type="project" value="InterPro"/>
</dbReference>
<dbReference type="Pfam" id="PF07715">
    <property type="entry name" value="Plug"/>
    <property type="match status" value="1"/>
</dbReference>
<evidence type="ECO:0000256" key="13">
    <source>
        <dbReference type="ARBA" id="ARBA00023237"/>
    </source>
</evidence>
<keyword evidence="9" id="KW-0406">Ion transport</keyword>
<evidence type="ECO:0000256" key="3">
    <source>
        <dbReference type="ARBA" id="ARBA00022448"/>
    </source>
</evidence>
<keyword evidence="20" id="KW-1185">Reference proteome</keyword>
<sequence>MAFIKPSSAVRNASKNTAFSLSALALAVLASTSVFAQQEEEDEKLEHIEVNPMQSYRSTATKSSLRPIESPVSISVIDQDLLQLRQADSVNKALRYVSGVTTESRPTITIFDQFTIRGFTTYQTFYDGLPLLTNNSWNLYPQVDAFATESLEILKGPASSLYGLVPPGGMVNQVAKYPKDEDETLVRAALGSDSLFELGLDTAGALTDNARYRLVMLGRKRDGFQDTTETERYTIAPSVTVDISSETELTLSGYYQDDPEMIPSTPLPGQGTLYSDQFGKLDASTYAGDENWNSFSREVLMLGYKLNHQITDSWSILQKFRYTDSEALQRNSYHSVLDAENNLYRSAYLTDEETDGITVDTQIAGQIVTGDVVHNLLFGVDYQDSDSTVAYRDTLGTNTPPLNLVNIDNDLFDVSALPLDFYQEDHDIDVEQLGFYVQNEMQFNNITVLLNGRYDNFESTDVAANVYDGFEYGSTTEIDQSEFSGRVATMYTFDSGWRVYANYSESFEPVTGIDSVTGEAFEPTTADQIEVGTKFQSSDGATTFTGAYFVLTKQNVVVNTPDFLQRTQTGEVESKGVELELNTNITNALSLQANATFLDMEVTENELDPAEVGNTPVWVAEESASLWANYLFEDNLDGLMIGAGVRYVGETQADKYNTDEVPSYTLIDAVITYDMPEYDLRFTGSISNLTDKEYVGSCFDTNNCWFGAQRRFEVGIEKRF</sequence>
<keyword evidence="11 14" id="KW-0472">Membrane</keyword>
<keyword evidence="10 15" id="KW-0798">TonB box</keyword>
<evidence type="ECO:0000313" key="20">
    <source>
        <dbReference type="Proteomes" id="UP000305471"/>
    </source>
</evidence>
<feature type="domain" description="TonB-dependent receptor-like beta-barrel" evidence="17">
    <location>
        <begin position="247"/>
        <end position="689"/>
    </location>
</feature>
<evidence type="ECO:0000256" key="16">
    <source>
        <dbReference type="SAM" id="SignalP"/>
    </source>
</evidence>
<dbReference type="PANTHER" id="PTHR32552:SF68">
    <property type="entry name" value="FERRICHROME OUTER MEMBRANE TRANSPORTER_PHAGE RECEPTOR"/>
    <property type="match status" value="1"/>
</dbReference>
<evidence type="ECO:0000256" key="7">
    <source>
        <dbReference type="ARBA" id="ARBA00022729"/>
    </source>
</evidence>
<evidence type="ECO:0000259" key="17">
    <source>
        <dbReference type="Pfam" id="PF00593"/>
    </source>
</evidence>
<keyword evidence="4 14" id="KW-1134">Transmembrane beta strand</keyword>
<evidence type="ECO:0000256" key="15">
    <source>
        <dbReference type="RuleBase" id="RU003357"/>
    </source>
</evidence>
<dbReference type="CDD" id="cd01347">
    <property type="entry name" value="ligand_gated_channel"/>
    <property type="match status" value="1"/>
</dbReference>
<dbReference type="NCBIfam" id="TIGR01783">
    <property type="entry name" value="TonB-siderophor"/>
    <property type="match status" value="1"/>
</dbReference>
<dbReference type="GO" id="GO:0009279">
    <property type="term" value="C:cell outer membrane"/>
    <property type="evidence" value="ECO:0007669"/>
    <property type="project" value="UniProtKB-SubCell"/>
</dbReference>
<name>A0A4U0ZDH1_9ALTE</name>
<dbReference type="InterPro" id="IPR039426">
    <property type="entry name" value="TonB-dep_rcpt-like"/>
</dbReference>
<comment type="subcellular location">
    <subcellularLocation>
        <location evidence="1 14">Cell outer membrane</location>
        <topology evidence="1 14">Multi-pass membrane protein</topology>
    </subcellularLocation>
</comment>
<evidence type="ECO:0000313" key="19">
    <source>
        <dbReference type="EMBL" id="TKB02368.1"/>
    </source>
</evidence>
<feature type="signal peptide" evidence="16">
    <location>
        <begin position="1"/>
        <end position="36"/>
    </location>
</feature>
<evidence type="ECO:0000256" key="14">
    <source>
        <dbReference type="PROSITE-ProRule" id="PRU01360"/>
    </source>
</evidence>
<keyword evidence="3 14" id="KW-0813">Transport</keyword>
<dbReference type="AlphaFoldDB" id="A0A4U0ZDH1"/>
<dbReference type="InterPro" id="IPR012910">
    <property type="entry name" value="Plug_dom"/>
</dbReference>
<feature type="chain" id="PRO_5020846234" evidence="16">
    <location>
        <begin position="37"/>
        <end position="720"/>
    </location>
</feature>
<evidence type="ECO:0000259" key="18">
    <source>
        <dbReference type="Pfam" id="PF07715"/>
    </source>
</evidence>
<dbReference type="GO" id="GO:0015891">
    <property type="term" value="P:siderophore transport"/>
    <property type="evidence" value="ECO:0007669"/>
    <property type="project" value="InterPro"/>
</dbReference>
<dbReference type="InterPro" id="IPR037066">
    <property type="entry name" value="Plug_dom_sf"/>
</dbReference>
<dbReference type="Pfam" id="PF00593">
    <property type="entry name" value="TonB_dep_Rec_b-barrel"/>
    <property type="match status" value="1"/>
</dbReference>
<evidence type="ECO:0000256" key="5">
    <source>
        <dbReference type="ARBA" id="ARBA00022496"/>
    </source>
</evidence>
<reference evidence="19 20" key="1">
    <citation type="submission" date="2019-04" db="EMBL/GenBank/DDBJ databases">
        <title>Alteromonas portus sp. nov., an alginate lyase-excreting marine bacterium.</title>
        <authorList>
            <person name="Huang H."/>
            <person name="Mo K."/>
            <person name="Bao S."/>
        </authorList>
    </citation>
    <scope>NUCLEOTIDE SEQUENCE [LARGE SCALE GENOMIC DNA]</scope>
    <source>
        <strain evidence="19 20">HB161718</strain>
    </source>
</reference>
<dbReference type="RefSeq" id="WP_136782897.1">
    <property type="nucleotide sequence ID" value="NZ_SWCO01000008.1"/>
</dbReference>
<evidence type="ECO:0000256" key="11">
    <source>
        <dbReference type="ARBA" id="ARBA00023136"/>
    </source>
</evidence>
<gene>
    <name evidence="19" type="ORF">E5672_14780</name>
</gene>
<evidence type="ECO:0000256" key="10">
    <source>
        <dbReference type="ARBA" id="ARBA00023077"/>
    </source>
</evidence>
<dbReference type="Gene3D" id="2.40.170.20">
    <property type="entry name" value="TonB-dependent receptor, beta-barrel domain"/>
    <property type="match status" value="1"/>
</dbReference>
<keyword evidence="12 19" id="KW-0675">Receptor</keyword>
<dbReference type="OrthoDB" id="127311at2"/>
<dbReference type="GO" id="GO:0015344">
    <property type="term" value="F:siderophore uptake transmembrane transporter activity"/>
    <property type="evidence" value="ECO:0007669"/>
    <property type="project" value="TreeGrafter"/>
</dbReference>
<evidence type="ECO:0000256" key="4">
    <source>
        <dbReference type="ARBA" id="ARBA00022452"/>
    </source>
</evidence>
<organism evidence="19 20">
    <name type="scientific">Alteromonas portus</name>
    <dbReference type="NCBI Taxonomy" id="2565549"/>
    <lineage>
        <taxon>Bacteria</taxon>
        <taxon>Pseudomonadati</taxon>
        <taxon>Pseudomonadota</taxon>
        <taxon>Gammaproteobacteria</taxon>
        <taxon>Alteromonadales</taxon>
        <taxon>Alteromonadaceae</taxon>
        <taxon>Alteromonas/Salinimonas group</taxon>
        <taxon>Alteromonas</taxon>
    </lineage>
</organism>
<dbReference type="Proteomes" id="UP000305471">
    <property type="component" value="Unassembled WGS sequence"/>
</dbReference>
<dbReference type="InterPro" id="IPR036942">
    <property type="entry name" value="Beta-barrel_TonB_sf"/>
</dbReference>